<dbReference type="Proteomes" id="UP001597277">
    <property type="component" value="Unassembled WGS sequence"/>
</dbReference>
<protein>
    <submittedName>
        <fullName evidence="2">Glutamine amidotransferase</fullName>
    </submittedName>
</protein>
<evidence type="ECO:0000313" key="3">
    <source>
        <dbReference type="Proteomes" id="UP001597277"/>
    </source>
</evidence>
<name>A0ABW4L1T7_9MICO</name>
<keyword evidence="3" id="KW-1185">Reference proteome</keyword>
<dbReference type="Gene3D" id="3.40.50.880">
    <property type="match status" value="1"/>
</dbReference>
<dbReference type="InterPro" id="IPR044992">
    <property type="entry name" value="ChyE-like"/>
</dbReference>
<dbReference type="InterPro" id="IPR029062">
    <property type="entry name" value="Class_I_gatase-like"/>
</dbReference>
<evidence type="ECO:0000313" key="2">
    <source>
        <dbReference type="EMBL" id="MFD1716382.1"/>
    </source>
</evidence>
<dbReference type="PANTHER" id="PTHR42695:SF5">
    <property type="entry name" value="GLUTAMINE AMIDOTRANSFERASE YLR126C-RELATED"/>
    <property type="match status" value="1"/>
</dbReference>
<proteinExistence type="predicted"/>
<dbReference type="SUPFAM" id="SSF52317">
    <property type="entry name" value="Class I glutamine amidotransferase-like"/>
    <property type="match status" value="1"/>
</dbReference>
<comment type="caution">
    <text evidence="2">The sequence shown here is derived from an EMBL/GenBank/DDBJ whole genome shotgun (WGS) entry which is preliminary data.</text>
</comment>
<keyword evidence="2" id="KW-0315">Glutamine amidotransferase</keyword>
<dbReference type="InterPro" id="IPR017926">
    <property type="entry name" value="GATASE"/>
</dbReference>
<organism evidence="2 3">
    <name type="scientific">Georgenia deserti</name>
    <dbReference type="NCBI Taxonomy" id="2093781"/>
    <lineage>
        <taxon>Bacteria</taxon>
        <taxon>Bacillati</taxon>
        <taxon>Actinomycetota</taxon>
        <taxon>Actinomycetes</taxon>
        <taxon>Micrococcales</taxon>
        <taxon>Bogoriellaceae</taxon>
        <taxon>Georgenia</taxon>
    </lineage>
</organism>
<dbReference type="PROSITE" id="PS51273">
    <property type="entry name" value="GATASE_TYPE_1"/>
    <property type="match status" value="1"/>
</dbReference>
<dbReference type="RefSeq" id="WP_388001827.1">
    <property type="nucleotide sequence ID" value="NZ_JBHUEE010000001.1"/>
</dbReference>
<dbReference type="PANTHER" id="PTHR42695">
    <property type="entry name" value="GLUTAMINE AMIDOTRANSFERASE YLR126C-RELATED"/>
    <property type="match status" value="1"/>
</dbReference>
<sequence>MPKPFLLLASRGEDLAADDEYASLLRLGGLRPSELTRVRMEAGPFTPLDLDDYAGVILGGSPFTASTPEDLKSAGQRRVEAELGGLLDEIRRRDIPFLGLCYGVGTLGRRAGGVVDGTYAEQTSAVEVRVTDAGRRDPLLHELPARFPAYVGHKEACTVLPAGATLLAASDTCPVQMFRLGHHQYVTQFHPEMDQAAIVTRIQAYRTAGYFPAEQIDDVVARVSAADVSASHEVLRAFVRRYRARAEDSASLEVTTAA</sequence>
<feature type="domain" description="Glutamine amidotransferase" evidence="1">
    <location>
        <begin position="50"/>
        <end position="194"/>
    </location>
</feature>
<dbReference type="CDD" id="cd01741">
    <property type="entry name" value="GATase1_1"/>
    <property type="match status" value="1"/>
</dbReference>
<dbReference type="EMBL" id="JBHUEE010000001">
    <property type="protein sequence ID" value="MFD1716382.1"/>
    <property type="molecule type" value="Genomic_DNA"/>
</dbReference>
<dbReference type="NCBIfam" id="NF005743">
    <property type="entry name" value="PRK07567.1"/>
    <property type="match status" value="1"/>
</dbReference>
<evidence type="ECO:0000259" key="1">
    <source>
        <dbReference type="Pfam" id="PF00117"/>
    </source>
</evidence>
<reference evidence="3" key="1">
    <citation type="journal article" date="2019" name="Int. J. Syst. Evol. Microbiol.">
        <title>The Global Catalogue of Microorganisms (GCM) 10K type strain sequencing project: providing services to taxonomists for standard genome sequencing and annotation.</title>
        <authorList>
            <consortium name="The Broad Institute Genomics Platform"/>
            <consortium name="The Broad Institute Genome Sequencing Center for Infectious Disease"/>
            <person name="Wu L."/>
            <person name="Ma J."/>
        </authorList>
    </citation>
    <scope>NUCLEOTIDE SEQUENCE [LARGE SCALE GENOMIC DNA]</scope>
    <source>
        <strain evidence="3">JCM 17130</strain>
    </source>
</reference>
<gene>
    <name evidence="2" type="ORF">ACFSE6_00925</name>
</gene>
<dbReference type="Pfam" id="PF00117">
    <property type="entry name" value="GATase"/>
    <property type="match status" value="1"/>
</dbReference>
<accession>A0ABW4L1T7</accession>